<protein>
    <submittedName>
        <fullName evidence="2">Uncharacterized protein</fullName>
    </submittedName>
</protein>
<evidence type="ECO:0000313" key="2">
    <source>
        <dbReference type="EMBL" id="KAG7318342.1"/>
    </source>
</evidence>
<reference evidence="2 3" key="1">
    <citation type="submission" date="2021-06" db="EMBL/GenBank/DDBJ databases">
        <title>Chromosome-level genome assembly of the red-tail catfish (Hemibagrus wyckioides).</title>
        <authorList>
            <person name="Shao F."/>
        </authorList>
    </citation>
    <scope>NUCLEOTIDE SEQUENCE [LARGE SCALE GENOMIC DNA]</scope>
    <source>
        <strain evidence="2">EC202008001</strain>
        <tissue evidence="2">Blood</tissue>
    </source>
</reference>
<sequence>MHEVIALRVAAVSVTSMSKMYASCSHTLVNEGLSTIRLKPSWILEGRAVPSAEAEPEKVMPSWPLWHVQKGRTETDSFSIKPRDEFRSSLKGQKPSPR</sequence>
<organism evidence="2 3">
    <name type="scientific">Hemibagrus wyckioides</name>
    <dbReference type="NCBI Taxonomy" id="337641"/>
    <lineage>
        <taxon>Eukaryota</taxon>
        <taxon>Metazoa</taxon>
        <taxon>Chordata</taxon>
        <taxon>Craniata</taxon>
        <taxon>Vertebrata</taxon>
        <taxon>Euteleostomi</taxon>
        <taxon>Actinopterygii</taxon>
        <taxon>Neopterygii</taxon>
        <taxon>Teleostei</taxon>
        <taxon>Ostariophysi</taxon>
        <taxon>Siluriformes</taxon>
        <taxon>Bagridae</taxon>
        <taxon>Hemibagrus</taxon>
    </lineage>
</organism>
<dbReference type="AlphaFoldDB" id="A0A9D3N9Y2"/>
<name>A0A9D3N9Y2_9TELE</name>
<evidence type="ECO:0000313" key="3">
    <source>
        <dbReference type="Proteomes" id="UP000824219"/>
    </source>
</evidence>
<evidence type="ECO:0000256" key="1">
    <source>
        <dbReference type="SAM" id="MobiDB-lite"/>
    </source>
</evidence>
<dbReference type="EMBL" id="JAHKSW010000022">
    <property type="protein sequence ID" value="KAG7318342.1"/>
    <property type="molecule type" value="Genomic_DNA"/>
</dbReference>
<keyword evidence="3" id="KW-1185">Reference proteome</keyword>
<feature type="compositionally biased region" description="Basic and acidic residues" evidence="1">
    <location>
        <begin position="72"/>
        <end position="88"/>
    </location>
</feature>
<accession>A0A9D3N9Y2</accession>
<feature type="region of interest" description="Disordered" evidence="1">
    <location>
        <begin position="72"/>
        <end position="98"/>
    </location>
</feature>
<gene>
    <name evidence="2" type="ORF">KOW79_018097</name>
</gene>
<dbReference type="Proteomes" id="UP000824219">
    <property type="component" value="Linkage Group LG22"/>
</dbReference>
<comment type="caution">
    <text evidence="2">The sequence shown here is derived from an EMBL/GenBank/DDBJ whole genome shotgun (WGS) entry which is preliminary data.</text>
</comment>
<proteinExistence type="predicted"/>